<feature type="domain" description="HTH marR-type" evidence="1">
    <location>
        <begin position="9"/>
        <end position="141"/>
    </location>
</feature>
<comment type="caution">
    <text evidence="2">The sequence shown here is derived from an EMBL/GenBank/DDBJ whole genome shotgun (WGS) entry which is preliminary data.</text>
</comment>
<dbReference type="InterPro" id="IPR036390">
    <property type="entry name" value="WH_DNA-bd_sf"/>
</dbReference>
<proteinExistence type="predicted"/>
<accession>A0ABS9HJL9</accession>
<dbReference type="InterPro" id="IPR000835">
    <property type="entry name" value="HTH_MarR-typ"/>
</dbReference>
<dbReference type="PROSITE" id="PS50995">
    <property type="entry name" value="HTH_MARR_2"/>
    <property type="match status" value="1"/>
</dbReference>
<dbReference type="Pfam" id="PF13463">
    <property type="entry name" value="HTH_27"/>
    <property type="match status" value="1"/>
</dbReference>
<reference evidence="2 3" key="1">
    <citation type="submission" date="2022-01" db="EMBL/GenBank/DDBJ databases">
        <title>Identification and Characterization of Corynebacterium sp.</title>
        <authorList>
            <person name="Luo Q."/>
            <person name="Qu P."/>
            <person name="Chen Q."/>
        </authorList>
    </citation>
    <scope>NUCLEOTIDE SEQUENCE [LARGE SCALE GENOMIC DNA]</scope>
    <source>
        <strain evidence="2 3">MC-12</strain>
    </source>
</reference>
<keyword evidence="3" id="KW-1185">Reference proteome</keyword>
<dbReference type="GeneID" id="92726326"/>
<dbReference type="Gene3D" id="1.10.10.10">
    <property type="entry name" value="Winged helix-like DNA-binding domain superfamily/Winged helix DNA-binding domain"/>
    <property type="match status" value="1"/>
</dbReference>
<dbReference type="SUPFAM" id="SSF46785">
    <property type="entry name" value="Winged helix' DNA-binding domain"/>
    <property type="match status" value="1"/>
</dbReference>
<evidence type="ECO:0000313" key="3">
    <source>
        <dbReference type="Proteomes" id="UP001200604"/>
    </source>
</evidence>
<gene>
    <name evidence="2" type="ORF">L3H44_01215</name>
</gene>
<dbReference type="Proteomes" id="UP001200604">
    <property type="component" value="Unassembled WGS sequence"/>
</dbReference>
<dbReference type="PANTHER" id="PTHR33164:SF87">
    <property type="entry name" value="MULTIPLE ANTIBIOTIC RESISTANCE PROTEIN MARR"/>
    <property type="match status" value="1"/>
</dbReference>
<dbReference type="InterPro" id="IPR036388">
    <property type="entry name" value="WH-like_DNA-bd_sf"/>
</dbReference>
<evidence type="ECO:0000313" key="2">
    <source>
        <dbReference type="EMBL" id="MCF6773040.1"/>
    </source>
</evidence>
<dbReference type="EMBL" id="JAKJKU010000001">
    <property type="protein sequence ID" value="MCF6773040.1"/>
    <property type="molecule type" value="Genomic_DNA"/>
</dbReference>
<dbReference type="RefSeq" id="WP_102215068.1">
    <property type="nucleotide sequence ID" value="NZ_JAFFSY010000001.1"/>
</dbReference>
<dbReference type="PANTHER" id="PTHR33164">
    <property type="entry name" value="TRANSCRIPTIONAL REGULATOR, MARR FAMILY"/>
    <property type="match status" value="1"/>
</dbReference>
<organism evidence="2 3">
    <name type="scientific">Corynebacterium parakroppenstedtii</name>
    <dbReference type="NCBI Taxonomy" id="2828363"/>
    <lineage>
        <taxon>Bacteria</taxon>
        <taxon>Bacillati</taxon>
        <taxon>Actinomycetota</taxon>
        <taxon>Actinomycetes</taxon>
        <taxon>Mycobacteriales</taxon>
        <taxon>Corynebacteriaceae</taxon>
        <taxon>Corynebacterium</taxon>
    </lineage>
</organism>
<protein>
    <submittedName>
        <fullName evidence="2">MarR family transcriptional regulator</fullName>
    </submittedName>
</protein>
<dbReference type="InterPro" id="IPR039422">
    <property type="entry name" value="MarR/SlyA-like"/>
</dbReference>
<evidence type="ECO:0000259" key="1">
    <source>
        <dbReference type="PROSITE" id="PS50995"/>
    </source>
</evidence>
<name>A0ABS9HJL9_9CORY</name>
<sequence length="163" mass="18466">MAETLASYPEEIRYLILALQRQGNRKLNNLFAQLDLTTSQSETIEVIGMYGPMSTREVGEYLICESGSPSRLLATLAAKGLTVTSRSVTDRRATLHALTPKGREMVERIKDLKRSFQDELAASLAEVENRYPEDLLTQLTFLLEDPDLVMALKNRYPRLFSRL</sequence>
<dbReference type="SMART" id="SM00347">
    <property type="entry name" value="HTH_MARR"/>
    <property type="match status" value="1"/>
</dbReference>